<evidence type="ECO:0000259" key="2">
    <source>
        <dbReference type="Pfam" id="PF08750"/>
    </source>
</evidence>
<feature type="chain" id="PRO_5043914900" evidence="1">
    <location>
        <begin position="20"/>
        <end position="190"/>
    </location>
</feature>
<evidence type="ECO:0000313" key="4">
    <source>
        <dbReference type="Proteomes" id="UP000248598"/>
    </source>
</evidence>
<keyword evidence="1" id="KW-0732">Signal</keyword>
<dbReference type="AlphaFoldDB" id="A0AAX2J526"/>
<name>A0AAX2J526_KINKI</name>
<evidence type="ECO:0000313" key="3">
    <source>
        <dbReference type="EMBL" id="SQH25589.1"/>
    </source>
</evidence>
<reference evidence="3 4" key="1">
    <citation type="submission" date="2018-06" db="EMBL/GenBank/DDBJ databases">
        <authorList>
            <consortium name="Pathogen Informatics"/>
            <person name="Doyle S."/>
        </authorList>
    </citation>
    <scope>NUCLEOTIDE SEQUENCE [LARGE SCALE GENOMIC DNA]</scope>
    <source>
        <strain evidence="3 4">NCTC10529</strain>
    </source>
</reference>
<dbReference type="InterPro" id="IPR014861">
    <property type="entry name" value="CNP1-like_dom"/>
</dbReference>
<dbReference type="EMBL" id="LS483426">
    <property type="protein sequence ID" value="SQH25589.1"/>
    <property type="molecule type" value="Genomic_DNA"/>
</dbReference>
<protein>
    <submittedName>
        <fullName evidence="3">CNP1-like family</fullName>
    </submittedName>
</protein>
<evidence type="ECO:0000256" key="1">
    <source>
        <dbReference type="SAM" id="SignalP"/>
    </source>
</evidence>
<dbReference type="RefSeq" id="WP_003786279.1">
    <property type="nucleotide sequence ID" value="NZ_CP091518.1"/>
</dbReference>
<dbReference type="Pfam" id="PF08750">
    <property type="entry name" value="CNP1"/>
    <property type="match status" value="1"/>
</dbReference>
<feature type="domain" description="CNP1-like uncharacterised" evidence="2">
    <location>
        <begin position="31"/>
        <end position="169"/>
    </location>
</feature>
<dbReference type="GeneID" id="93263065"/>
<feature type="signal peptide" evidence="1">
    <location>
        <begin position="1"/>
        <end position="19"/>
    </location>
</feature>
<proteinExistence type="predicted"/>
<accession>A0AAX2J526</accession>
<organism evidence="3 4">
    <name type="scientific">Kingella kingae</name>
    <dbReference type="NCBI Taxonomy" id="504"/>
    <lineage>
        <taxon>Bacteria</taxon>
        <taxon>Pseudomonadati</taxon>
        <taxon>Pseudomonadota</taxon>
        <taxon>Betaproteobacteria</taxon>
        <taxon>Neisseriales</taxon>
        <taxon>Neisseriaceae</taxon>
        <taxon>Kingella</taxon>
    </lineage>
</organism>
<gene>
    <name evidence="3" type="ORF">NCTC10529_01795</name>
</gene>
<dbReference type="Proteomes" id="UP000248598">
    <property type="component" value="Chromosome 1"/>
</dbReference>
<sequence length="190" mass="21129">MKPLILTMILATFATSSYAETRAFSHLPPDEERVFTESEVALPDVPNPQQGDWVDLYITPTFKGKPQILLSSISYAEDGSIRYILNNRSAAGYNNLTAEGLLCITGDKLLGSEGSKLKTFGYADLHNNRWILPRKGDWEIIGGKHNATNSVRRALYEAFCLDGRAKSDEELRARVQKTVGFTHPASTKHN</sequence>